<reference evidence="4" key="1">
    <citation type="submission" date="2023-06" db="EMBL/GenBank/DDBJ databases">
        <authorList>
            <person name="Delattre M."/>
        </authorList>
    </citation>
    <scope>NUCLEOTIDE SEQUENCE</scope>
    <source>
        <strain evidence="4">AF72</strain>
    </source>
</reference>
<organism evidence="4 5">
    <name type="scientific">Mesorhabditis spiculigera</name>
    <dbReference type="NCBI Taxonomy" id="96644"/>
    <lineage>
        <taxon>Eukaryota</taxon>
        <taxon>Metazoa</taxon>
        <taxon>Ecdysozoa</taxon>
        <taxon>Nematoda</taxon>
        <taxon>Chromadorea</taxon>
        <taxon>Rhabditida</taxon>
        <taxon>Rhabditina</taxon>
        <taxon>Rhabditomorpha</taxon>
        <taxon>Rhabditoidea</taxon>
        <taxon>Rhabditidae</taxon>
        <taxon>Mesorhabditinae</taxon>
        <taxon>Mesorhabditis</taxon>
    </lineage>
</organism>
<dbReference type="GO" id="GO:0140662">
    <property type="term" value="F:ATP-dependent protein folding chaperone"/>
    <property type="evidence" value="ECO:0007669"/>
    <property type="project" value="InterPro"/>
</dbReference>
<dbReference type="GO" id="GO:0005524">
    <property type="term" value="F:ATP binding"/>
    <property type="evidence" value="ECO:0007669"/>
    <property type="project" value="UniProtKB-KW"/>
</dbReference>
<comment type="similarity">
    <text evidence="1">Belongs to the heat shock protein 70 family.</text>
</comment>
<evidence type="ECO:0000256" key="1">
    <source>
        <dbReference type="ARBA" id="ARBA00007381"/>
    </source>
</evidence>
<dbReference type="InterPro" id="IPR018181">
    <property type="entry name" value="Heat_shock_70_CS"/>
</dbReference>
<dbReference type="InterPro" id="IPR043129">
    <property type="entry name" value="ATPase_NBD"/>
</dbReference>
<evidence type="ECO:0000313" key="5">
    <source>
        <dbReference type="Proteomes" id="UP001177023"/>
    </source>
</evidence>
<comment type="caution">
    <text evidence="4">The sequence shown here is derived from an EMBL/GenBank/DDBJ whole genome shotgun (WGS) entry which is preliminary data.</text>
</comment>
<protein>
    <submittedName>
        <fullName evidence="4">Uncharacterized protein</fullName>
    </submittedName>
</protein>
<keyword evidence="2" id="KW-0547">Nucleotide-binding</keyword>
<keyword evidence="5" id="KW-1185">Reference proteome</keyword>
<keyword evidence="3" id="KW-0067">ATP-binding</keyword>
<evidence type="ECO:0000313" key="4">
    <source>
        <dbReference type="EMBL" id="CAJ0571802.1"/>
    </source>
</evidence>
<dbReference type="EMBL" id="CATQJA010002582">
    <property type="protein sequence ID" value="CAJ0571802.1"/>
    <property type="molecule type" value="Genomic_DNA"/>
</dbReference>
<dbReference type="AlphaFoldDB" id="A0AA36CPH7"/>
<dbReference type="InterPro" id="IPR029047">
    <property type="entry name" value="HSP70_peptide-bd_sf"/>
</dbReference>
<dbReference type="PROSITE" id="PS00297">
    <property type="entry name" value="HSP70_1"/>
    <property type="match status" value="1"/>
</dbReference>
<name>A0AA36CPH7_9BILA</name>
<evidence type="ECO:0000256" key="3">
    <source>
        <dbReference type="ARBA" id="ARBA00022840"/>
    </source>
</evidence>
<sequence length="412" mass="44906">MENTEPSIGIDLGTTYSAVGICVGDEVVIIADQYGKNTMASQVAFCDGKVLVGEAAKLQATRNSGNTIYEAKRAMGRLYKDPALKKSLELWPFTVIEQAGEPAFEIDQNGKQIYTPVDISKLILAELKQRASEYLGKPISKAVITVPAYFNDAQRSATKDAAQKAGLEVLQLLNEPTAAAIAFGLAENSDKKRNILVYDFGGGTFDVSIMEIVGSEMITLSKEDQATIDVRALLKEKLNFASLNTKINAEEAVVGGAALQAAKLTGNQFDRVKNISFSDVIPLTIGVGILFDRVVVLIPRNTAYPVKKNVVLTNSYDMQERAKIEIYEGESKTHSKNTSLGNFTIPLAPMLAGRAKISITYEIDKNGTLKTSAEDLATGKHGELTIERENFGKATIFDVEKYLMNKSEWKQT</sequence>
<dbReference type="Gene3D" id="3.30.420.40">
    <property type="match status" value="1"/>
</dbReference>
<dbReference type="PRINTS" id="PR00301">
    <property type="entry name" value="HEATSHOCK70"/>
</dbReference>
<proteinExistence type="inferred from homology"/>
<gene>
    <name evidence="4" type="ORF">MSPICULIGERA_LOCUS10200</name>
</gene>
<evidence type="ECO:0000256" key="2">
    <source>
        <dbReference type="ARBA" id="ARBA00022741"/>
    </source>
</evidence>
<dbReference type="PANTHER" id="PTHR19375">
    <property type="entry name" value="HEAT SHOCK PROTEIN 70KDA"/>
    <property type="match status" value="1"/>
</dbReference>
<dbReference type="Pfam" id="PF00012">
    <property type="entry name" value="HSP70"/>
    <property type="match status" value="2"/>
</dbReference>
<dbReference type="Gene3D" id="2.60.34.10">
    <property type="entry name" value="Substrate Binding Domain Of DNAk, Chain A, domain 1"/>
    <property type="match status" value="1"/>
</dbReference>
<accession>A0AA36CPH7</accession>
<dbReference type="SUPFAM" id="SSF53067">
    <property type="entry name" value="Actin-like ATPase domain"/>
    <property type="match status" value="2"/>
</dbReference>
<dbReference type="Proteomes" id="UP001177023">
    <property type="component" value="Unassembled WGS sequence"/>
</dbReference>
<dbReference type="InterPro" id="IPR013126">
    <property type="entry name" value="Hsp_70_fam"/>
</dbReference>
<dbReference type="SUPFAM" id="SSF100920">
    <property type="entry name" value="Heat shock protein 70kD (HSP70), peptide-binding domain"/>
    <property type="match status" value="1"/>
</dbReference>
<dbReference type="PROSITE" id="PS00329">
    <property type="entry name" value="HSP70_2"/>
    <property type="match status" value="1"/>
</dbReference>
<feature type="non-terminal residue" evidence="4">
    <location>
        <position position="1"/>
    </location>
</feature>
<dbReference type="GO" id="GO:0006950">
    <property type="term" value="P:response to stress"/>
    <property type="evidence" value="ECO:0007669"/>
    <property type="project" value="UniProtKB-ARBA"/>
</dbReference>